<proteinExistence type="predicted"/>
<accession>A0A0R2D4P5</accession>
<dbReference type="InterPro" id="IPR007074">
    <property type="entry name" value="LicD/FKTN/FKRP_NTP_transf"/>
</dbReference>
<protein>
    <recommendedName>
        <fullName evidence="1">LicD/FKTN/FKRP nucleotidyltransferase domain-containing protein</fullName>
    </recommendedName>
</protein>
<reference evidence="2 3" key="1">
    <citation type="journal article" date="2015" name="Genome Announc.">
        <title>Expanding the biotechnology potential of lactobacilli through comparative genomics of 213 strains and associated genera.</title>
        <authorList>
            <person name="Sun Z."/>
            <person name="Harris H.M."/>
            <person name="McCann A."/>
            <person name="Guo C."/>
            <person name="Argimon S."/>
            <person name="Zhang W."/>
            <person name="Yang X."/>
            <person name="Jeffery I.B."/>
            <person name="Cooney J.C."/>
            <person name="Kagawa T.F."/>
            <person name="Liu W."/>
            <person name="Song Y."/>
            <person name="Salvetti E."/>
            <person name="Wrobel A."/>
            <person name="Rasinkangas P."/>
            <person name="Parkhill J."/>
            <person name="Rea M.C."/>
            <person name="O'Sullivan O."/>
            <person name="Ritari J."/>
            <person name="Douillard F.P."/>
            <person name="Paul Ross R."/>
            <person name="Yang R."/>
            <person name="Briner A.E."/>
            <person name="Felis G.E."/>
            <person name="de Vos W.M."/>
            <person name="Barrangou R."/>
            <person name="Klaenhammer T.R."/>
            <person name="Caufield P.W."/>
            <person name="Cui Y."/>
            <person name="Zhang H."/>
            <person name="O'Toole P.W."/>
        </authorList>
    </citation>
    <scope>NUCLEOTIDE SEQUENCE [LARGE SCALE GENOMIC DNA]</scope>
    <source>
        <strain evidence="2 3">DSM 21051</strain>
    </source>
</reference>
<dbReference type="GO" id="GO:0009100">
    <property type="term" value="P:glycoprotein metabolic process"/>
    <property type="evidence" value="ECO:0007669"/>
    <property type="project" value="UniProtKB-ARBA"/>
</dbReference>
<gene>
    <name evidence="2" type="ORF">FC19_GL000427</name>
</gene>
<dbReference type="PATRIC" id="fig|1423725.3.peg.439"/>
<dbReference type="InterPro" id="IPR052942">
    <property type="entry name" value="LPS_cholinephosphotransferase"/>
</dbReference>
<dbReference type="EMBL" id="AYZD01000011">
    <property type="protein sequence ID" value="KRM96900.1"/>
    <property type="molecule type" value="Genomic_DNA"/>
</dbReference>
<dbReference type="PANTHER" id="PTHR43404:SF2">
    <property type="entry name" value="LIPOPOLYSACCHARIDE CHOLINEPHOSPHOTRANSFERASE LICD"/>
    <property type="match status" value="1"/>
</dbReference>
<evidence type="ECO:0000259" key="1">
    <source>
        <dbReference type="Pfam" id="PF04991"/>
    </source>
</evidence>
<keyword evidence="3" id="KW-1185">Reference proteome</keyword>
<dbReference type="PANTHER" id="PTHR43404">
    <property type="entry name" value="LIPOPOLYSACCHARIDE CHOLINEPHOSPHOTRANSFERASE LICD"/>
    <property type="match status" value="1"/>
</dbReference>
<dbReference type="STRING" id="1423725.FC19_GL000427"/>
<dbReference type="Proteomes" id="UP000051015">
    <property type="component" value="Unassembled WGS sequence"/>
</dbReference>
<dbReference type="Pfam" id="PF04991">
    <property type="entry name" value="LicD"/>
    <property type="match status" value="1"/>
</dbReference>
<sequence length="267" mass="31574">MLQSSELKLVESFSHFCDLHGLRYFLMGGTFLGAVRHHGFIPWDDDIDVGMPRPDYEKLCVLMEKENSRVGSFPFRNFKNSDTYEYVARLENPETKIIDRSAAEVEKRNSWMDIFALDGMPNNALLRKVHSFNLMRLRLMLKYSEFNKVSVNYTERPFSEKALIKVGKIIRPEKWLDTRKCLDKLDKALQKYSYESSEYVVNFMGAYKLREMFPKRFYDDDCNYTFEDLNLRGPRDYDAVLSQLYGSDYMEPPSDQMKNKHFTEVVR</sequence>
<feature type="domain" description="LicD/FKTN/FKRP nucleotidyltransferase" evidence="1">
    <location>
        <begin position="17"/>
        <end position="246"/>
    </location>
</feature>
<evidence type="ECO:0000313" key="3">
    <source>
        <dbReference type="Proteomes" id="UP000051015"/>
    </source>
</evidence>
<name>A0A0R2D4P5_9LACO</name>
<organism evidence="2 3">
    <name type="scientific">Liquorilactobacillus aquaticus DSM 21051</name>
    <dbReference type="NCBI Taxonomy" id="1423725"/>
    <lineage>
        <taxon>Bacteria</taxon>
        <taxon>Bacillati</taxon>
        <taxon>Bacillota</taxon>
        <taxon>Bacilli</taxon>
        <taxon>Lactobacillales</taxon>
        <taxon>Lactobacillaceae</taxon>
        <taxon>Liquorilactobacillus</taxon>
    </lineage>
</organism>
<comment type="caution">
    <text evidence="2">The sequence shown here is derived from an EMBL/GenBank/DDBJ whole genome shotgun (WGS) entry which is preliminary data.</text>
</comment>
<evidence type="ECO:0000313" key="2">
    <source>
        <dbReference type="EMBL" id="KRM96900.1"/>
    </source>
</evidence>
<dbReference type="AlphaFoldDB" id="A0A0R2D4P5"/>